<dbReference type="GO" id="GO:0004519">
    <property type="term" value="F:endonuclease activity"/>
    <property type="evidence" value="ECO:0007669"/>
    <property type="project" value="UniProtKB-KW"/>
</dbReference>
<keyword evidence="4" id="KW-1185">Reference proteome</keyword>
<dbReference type="EMBL" id="BMQC01000002">
    <property type="protein sequence ID" value="GGK18474.1"/>
    <property type="molecule type" value="Genomic_DNA"/>
</dbReference>
<dbReference type="Gene3D" id="3.60.10.10">
    <property type="entry name" value="Endonuclease/exonuclease/phosphatase"/>
    <property type="match status" value="1"/>
</dbReference>
<keyword evidence="1" id="KW-1133">Transmembrane helix</keyword>
<evidence type="ECO:0000313" key="4">
    <source>
        <dbReference type="Proteomes" id="UP000662200"/>
    </source>
</evidence>
<dbReference type="Proteomes" id="UP000662200">
    <property type="component" value="Unassembled WGS sequence"/>
</dbReference>
<dbReference type="InterPro" id="IPR005135">
    <property type="entry name" value="Endo/exonuclease/phosphatase"/>
</dbReference>
<protein>
    <submittedName>
        <fullName evidence="3">Endonuclease</fullName>
    </submittedName>
</protein>
<gene>
    <name evidence="3" type="ORF">GCM10010124_08830</name>
</gene>
<evidence type="ECO:0000313" key="3">
    <source>
        <dbReference type="EMBL" id="GGK18474.1"/>
    </source>
</evidence>
<name>A0A8J3BPG5_9ACTN</name>
<evidence type="ECO:0000259" key="2">
    <source>
        <dbReference type="Pfam" id="PF03372"/>
    </source>
</evidence>
<organism evidence="3 4">
    <name type="scientific">Pilimelia terevasa</name>
    <dbReference type="NCBI Taxonomy" id="53372"/>
    <lineage>
        <taxon>Bacteria</taxon>
        <taxon>Bacillati</taxon>
        <taxon>Actinomycetota</taxon>
        <taxon>Actinomycetes</taxon>
        <taxon>Micromonosporales</taxon>
        <taxon>Micromonosporaceae</taxon>
        <taxon>Pilimelia</taxon>
    </lineage>
</organism>
<dbReference type="AlphaFoldDB" id="A0A8J3BPG5"/>
<dbReference type="RefSeq" id="WP_189112871.1">
    <property type="nucleotide sequence ID" value="NZ_BMQC01000002.1"/>
</dbReference>
<feature type="domain" description="Endonuclease/exonuclease/phosphatase" evidence="2">
    <location>
        <begin position="100"/>
        <end position="307"/>
    </location>
</feature>
<proteinExistence type="predicted"/>
<reference evidence="3" key="1">
    <citation type="journal article" date="2014" name="Int. J. Syst. Evol. Microbiol.">
        <title>Complete genome sequence of Corynebacterium casei LMG S-19264T (=DSM 44701T), isolated from a smear-ripened cheese.</title>
        <authorList>
            <consortium name="US DOE Joint Genome Institute (JGI-PGF)"/>
            <person name="Walter F."/>
            <person name="Albersmeier A."/>
            <person name="Kalinowski J."/>
            <person name="Ruckert C."/>
        </authorList>
    </citation>
    <scope>NUCLEOTIDE SEQUENCE</scope>
    <source>
        <strain evidence="3">JCM 3091</strain>
    </source>
</reference>
<keyword evidence="3" id="KW-0540">Nuclease</keyword>
<keyword evidence="3" id="KW-0255">Endonuclease</keyword>
<feature type="transmembrane region" description="Helical" evidence="1">
    <location>
        <begin position="67"/>
        <end position="85"/>
    </location>
</feature>
<evidence type="ECO:0000256" key="1">
    <source>
        <dbReference type="SAM" id="Phobius"/>
    </source>
</evidence>
<dbReference type="SUPFAM" id="SSF56219">
    <property type="entry name" value="DNase I-like"/>
    <property type="match status" value="1"/>
</dbReference>
<dbReference type="InterPro" id="IPR036691">
    <property type="entry name" value="Endo/exonu/phosph_ase_sf"/>
</dbReference>
<keyword evidence="3" id="KW-0378">Hydrolase</keyword>
<sequence>MARSRRRWGAPLWGALLAPFAAWAAVRGLGLERGPLIMVVAFTPYVAAAAVLPVLAAAAARRWRTTGVAAALALALAAMVLPRALPADAGPAGFRLRVVSANMLLGGASVADLAALVADRDADVVALQEFTDATREAVRAAGLDARLPYQVLHPLRSTLGSALYSRYPLRDTGVRVNQGGFTQAYGVLVPPGGPAVAVESVHPLAPAGLDALGPWRADLLAQPAATPAGPLRILAGDFNATLDHQLLRRLLDTGYRDAAATRGAGLRGTWGPYDGDLIPPVAIDHVLADRRIGVRGFGTRPLADGDHRAVWAELALPR</sequence>
<comment type="caution">
    <text evidence="3">The sequence shown here is derived from an EMBL/GenBank/DDBJ whole genome shotgun (WGS) entry which is preliminary data.</text>
</comment>
<reference evidence="3" key="2">
    <citation type="submission" date="2020-09" db="EMBL/GenBank/DDBJ databases">
        <authorList>
            <person name="Sun Q."/>
            <person name="Ohkuma M."/>
        </authorList>
    </citation>
    <scope>NUCLEOTIDE SEQUENCE</scope>
    <source>
        <strain evidence="3">JCM 3091</strain>
    </source>
</reference>
<dbReference type="Pfam" id="PF03372">
    <property type="entry name" value="Exo_endo_phos"/>
    <property type="match status" value="1"/>
</dbReference>
<feature type="transmembrane region" description="Helical" evidence="1">
    <location>
        <begin position="34"/>
        <end position="60"/>
    </location>
</feature>
<accession>A0A8J3BPG5</accession>
<keyword evidence="1" id="KW-0472">Membrane</keyword>
<keyword evidence="1" id="KW-0812">Transmembrane</keyword>